<sequence length="222" mass="24335">MNDAKSAVDHGRRSVRDISPQGIVDLRGRTDEAVRLSYPRNAVVVIAGLPGSGKSTLLRAWAPSGTVLDPRRTRASCEAFMPSWLPYAVYRPVARLHHLRTVRGRMRGSGPLLVHDCGSRPWLRRWLARSADRTGRPAHMVLLDVGAEEALSGQRARRRLTSPRVFATHERGLAALLAGIDGSGPAGVTGFASVVLLDRRLRDSSPRARFTGPPPPRREPRP</sequence>
<organism evidence="2 3">
    <name type="scientific">Streptomyces racemochromogenes</name>
    <dbReference type="NCBI Taxonomy" id="67353"/>
    <lineage>
        <taxon>Bacteria</taxon>
        <taxon>Bacillati</taxon>
        <taxon>Actinomycetota</taxon>
        <taxon>Actinomycetes</taxon>
        <taxon>Kitasatosporales</taxon>
        <taxon>Streptomycetaceae</taxon>
        <taxon>Streptomyces</taxon>
    </lineage>
</organism>
<evidence type="ECO:0000313" key="2">
    <source>
        <dbReference type="EMBL" id="MFH7600194.1"/>
    </source>
</evidence>
<evidence type="ECO:0000256" key="1">
    <source>
        <dbReference type="SAM" id="MobiDB-lite"/>
    </source>
</evidence>
<protein>
    <submittedName>
        <fullName evidence="2">AAA family ATPase</fullName>
    </submittedName>
</protein>
<comment type="caution">
    <text evidence="2">The sequence shown here is derived from an EMBL/GenBank/DDBJ whole genome shotgun (WGS) entry which is preliminary data.</text>
</comment>
<accession>A0ABW7PPI7</accession>
<dbReference type="RefSeq" id="WP_395513794.1">
    <property type="nucleotide sequence ID" value="NZ_JBBDHD010000193.1"/>
</dbReference>
<dbReference type="InterPro" id="IPR027417">
    <property type="entry name" value="P-loop_NTPase"/>
</dbReference>
<evidence type="ECO:0000313" key="3">
    <source>
        <dbReference type="Proteomes" id="UP001610631"/>
    </source>
</evidence>
<proteinExistence type="predicted"/>
<dbReference type="Pfam" id="PF13671">
    <property type="entry name" value="AAA_33"/>
    <property type="match status" value="1"/>
</dbReference>
<dbReference type="Gene3D" id="3.40.50.300">
    <property type="entry name" value="P-loop containing nucleotide triphosphate hydrolases"/>
    <property type="match status" value="1"/>
</dbReference>
<gene>
    <name evidence="2" type="ORF">WDV06_34620</name>
</gene>
<name>A0ABW7PPI7_9ACTN</name>
<feature type="region of interest" description="Disordered" evidence="1">
    <location>
        <begin position="203"/>
        <end position="222"/>
    </location>
</feature>
<dbReference type="Proteomes" id="UP001610631">
    <property type="component" value="Unassembled WGS sequence"/>
</dbReference>
<keyword evidence="3" id="KW-1185">Reference proteome</keyword>
<dbReference type="EMBL" id="JBBDHD010000193">
    <property type="protein sequence ID" value="MFH7600194.1"/>
    <property type="molecule type" value="Genomic_DNA"/>
</dbReference>
<dbReference type="SUPFAM" id="SSF52540">
    <property type="entry name" value="P-loop containing nucleoside triphosphate hydrolases"/>
    <property type="match status" value="1"/>
</dbReference>
<reference evidence="2 3" key="1">
    <citation type="submission" date="2024-03" db="EMBL/GenBank/DDBJ databases">
        <title>Whole genome sequencing of Streptomyces racemochromogenes, to identify antimicrobial biosynthetic gene clusters.</title>
        <authorList>
            <person name="Suryawanshi P."/>
            <person name="Krishnaraj P.U."/>
            <person name="Arun Y.P."/>
            <person name="Suryawanshi M.P."/>
            <person name="Rakshit O."/>
        </authorList>
    </citation>
    <scope>NUCLEOTIDE SEQUENCE [LARGE SCALE GENOMIC DNA]</scope>
    <source>
        <strain evidence="2 3">AUDT626</strain>
    </source>
</reference>